<keyword evidence="1" id="KW-1133">Transmembrane helix</keyword>
<feature type="transmembrane region" description="Helical" evidence="1">
    <location>
        <begin position="40"/>
        <end position="67"/>
    </location>
</feature>
<name>A0A2G9RKH1_AQUCT</name>
<gene>
    <name evidence="2" type="ORF">AB205_0064720</name>
</gene>
<keyword evidence="3" id="KW-1185">Reference proteome</keyword>
<keyword evidence="1" id="KW-0472">Membrane</keyword>
<dbReference type="EMBL" id="KV939592">
    <property type="protein sequence ID" value="PIO27703.1"/>
    <property type="molecule type" value="Genomic_DNA"/>
</dbReference>
<dbReference type="OrthoDB" id="10608946at2759"/>
<protein>
    <submittedName>
        <fullName evidence="2">Uncharacterized protein</fullName>
    </submittedName>
</protein>
<sequence>MVDGGHCAHWDLQCCRNLSVPFPRSVPQYNPVSEVYRKFLGLYGLVCALTCTVNCGWWAFCFVLFFWNKAIT</sequence>
<dbReference type="AlphaFoldDB" id="A0A2G9RKH1"/>
<keyword evidence="1" id="KW-0812">Transmembrane</keyword>
<evidence type="ECO:0000313" key="3">
    <source>
        <dbReference type="Proteomes" id="UP000228934"/>
    </source>
</evidence>
<evidence type="ECO:0000256" key="1">
    <source>
        <dbReference type="SAM" id="Phobius"/>
    </source>
</evidence>
<organism evidence="2 3">
    <name type="scientific">Aquarana catesbeiana</name>
    <name type="common">American bullfrog</name>
    <name type="synonym">Rana catesbeiana</name>
    <dbReference type="NCBI Taxonomy" id="8400"/>
    <lineage>
        <taxon>Eukaryota</taxon>
        <taxon>Metazoa</taxon>
        <taxon>Chordata</taxon>
        <taxon>Craniata</taxon>
        <taxon>Vertebrata</taxon>
        <taxon>Euteleostomi</taxon>
        <taxon>Amphibia</taxon>
        <taxon>Batrachia</taxon>
        <taxon>Anura</taxon>
        <taxon>Neobatrachia</taxon>
        <taxon>Ranoidea</taxon>
        <taxon>Ranidae</taxon>
        <taxon>Aquarana</taxon>
    </lineage>
</organism>
<reference evidence="3" key="1">
    <citation type="journal article" date="2017" name="Nat. Commun.">
        <title>The North American bullfrog draft genome provides insight into hormonal regulation of long noncoding RNA.</title>
        <authorList>
            <person name="Hammond S.A."/>
            <person name="Warren R.L."/>
            <person name="Vandervalk B.P."/>
            <person name="Kucuk E."/>
            <person name="Khan H."/>
            <person name="Gibb E.A."/>
            <person name="Pandoh P."/>
            <person name="Kirk H."/>
            <person name="Zhao Y."/>
            <person name="Jones M."/>
            <person name="Mungall A.J."/>
            <person name="Coope R."/>
            <person name="Pleasance S."/>
            <person name="Moore R.A."/>
            <person name="Holt R.A."/>
            <person name="Round J.M."/>
            <person name="Ohora S."/>
            <person name="Walle B.V."/>
            <person name="Veldhoen N."/>
            <person name="Helbing C.C."/>
            <person name="Birol I."/>
        </authorList>
    </citation>
    <scope>NUCLEOTIDE SEQUENCE [LARGE SCALE GENOMIC DNA]</scope>
</reference>
<evidence type="ECO:0000313" key="2">
    <source>
        <dbReference type="EMBL" id="PIO27703.1"/>
    </source>
</evidence>
<proteinExistence type="predicted"/>
<dbReference type="Proteomes" id="UP000228934">
    <property type="component" value="Unassembled WGS sequence"/>
</dbReference>
<accession>A0A2G9RKH1</accession>